<reference evidence="2" key="1">
    <citation type="journal article" date="2014" name="Front. Microbiol.">
        <title>High frequency of phylogenetically diverse reductive dehalogenase-homologous genes in deep subseafloor sedimentary metagenomes.</title>
        <authorList>
            <person name="Kawai M."/>
            <person name="Futagami T."/>
            <person name="Toyoda A."/>
            <person name="Takaki Y."/>
            <person name="Nishi S."/>
            <person name="Hori S."/>
            <person name="Arai W."/>
            <person name="Tsubouchi T."/>
            <person name="Morono Y."/>
            <person name="Uchiyama I."/>
            <person name="Ito T."/>
            <person name="Fujiyama A."/>
            <person name="Inagaki F."/>
            <person name="Takami H."/>
        </authorList>
    </citation>
    <scope>NUCLEOTIDE SEQUENCE</scope>
    <source>
        <strain evidence="2">Expedition CK06-06</strain>
    </source>
</reference>
<comment type="caution">
    <text evidence="2">The sequence shown here is derived from an EMBL/GenBank/DDBJ whole genome shotgun (WGS) entry which is preliminary data.</text>
</comment>
<sequence>MSHRMQQEIEEILGKYKKFPLREPFWRRMRRRLSRWLSSVRQWSASHLPRITIGRVMLVGIVLIIVAYFGVGGRSTTQMVLAAGLIIFVAAFIFALRRRPRYVERRWRGQTLEIAEPGVGERLR</sequence>
<evidence type="ECO:0008006" key="3">
    <source>
        <dbReference type="Google" id="ProtNLM"/>
    </source>
</evidence>
<gene>
    <name evidence="2" type="ORF">S01H1_39768</name>
</gene>
<name>X0U5Y5_9ZZZZ</name>
<proteinExistence type="predicted"/>
<evidence type="ECO:0000256" key="1">
    <source>
        <dbReference type="SAM" id="Phobius"/>
    </source>
</evidence>
<feature type="transmembrane region" description="Helical" evidence="1">
    <location>
        <begin position="77"/>
        <end position="96"/>
    </location>
</feature>
<protein>
    <recommendedName>
        <fullName evidence="3">DUF3040 domain-containing protein</fullName>
    </recommendedName>
</protein>
<keyword evidence="1" id="KW-0472">Membrane</keyword>
<accession>X0U5Y5</accession>
<dbReference type="AlphaFoldDB" id="X0U5Y5"/>
<feature type="non-terminal residue" evidence="2">
    <location>
        <position position="124"/>
    </location>
</feature>
<dbReference type="EMBL" id="BARS01025131">
    <property type="protein sequence ID" value="GAG00950.1"/>
    <property type="molecule type" value="Genomic_DNA"/>
</dbReference>
<organism evidence="2">
    <name type="scientific">marine sediment metagenome</name>
    <dbReference type="NCBI Taxonomy" id="412755"/>
    <lineage>
        <taxon>unclassified sequences</taxon>
        <taxon>metagenomes</taxon>
        <taxon>ecological metagenomes</taxon>
    </lineage>
</organism>
<evidence type="ECO:0000313" key="2">
    <source>
        <dbReference type="EMBL" id="GAG00950.1"/>
    </source>
</evidence>
<keyword evidence="1" id="KW-1133">Transmembrane helix</keyword>
<feature type="transmembrane region" description="Helical" evidence="1">
    <location>
        <begin position="51"/>
        <end position="71"/>
    </location>
</feature>
<keyword evidence="1" id="KW-0812">Transmembrane</keyword>